<dbReference type="Pfam" id="PF17965">
    <property type="entry name" value="MucBP_2"/>
    <property type="match status" value="1"/>
</dbReference>
<feature type="compositionally biased region" description="Low complexity" evidence="1">
    <location>
        <begin position="575"/>
        <end position="602"/>
    </location>
</feature>
<dbReference type="Gene3D" id="3.10.20.470">
    <property type="match status" value="1"/>
</dbReference>
<evidence type="ECO:0000313" key="4">
    <source>
        <dbReference type="EMBL" id="ANK63259.1"/>
    </source>
</evidence>
<proteinExistence type="predicted"/>
<protein>
    <submittedName>
        <fullName evidence="4">Uncharacterized protein</fullName>
    </submittedName>
</protein>
<dbReference type="KEGG" id="lbt:AYR52_06400"/>
<reference evidence="4 5" key="1">
    <citation type="submission" date="2016-03" db="EMBL/GenBank/DDBJ databases">
        <title>Pediococcus and Lactobacillus from brewery environment - whole genome sequencing and assembly.</title>
        <authorList>
            <person name="Behr J."/>
            <person name="Geissler A.J."/>
            <person name="Vogel R.F."/>
        </authorList>
    </citation>
    <scope>NUCLEOTIDE SEQUENCE [LARGE SCALE GENOMIC DNA]</scope>
    <source>
        <strain evidence="4 5">TMW 1.1989</strain>
    </source>
</reference>
<accession>A0A192H371</accession>
<feature type="region of interest" description="Disordered" evidence="1">
    <location>
        <begin position="567"/>
        <end position="615"/>
    </location>
</feature>
<gene>
    <name evidence="4" type="ORF">AYR53_11065</name>
</gene>
<evidence type="ECO:0000259" key="3">
    <source>
        <dbReference type="Pfam" id="PF17966"/>
    </source>
</evidence>
<dbReference type="Gene3D" id="2.60.40.4300">
    <property type="match status" value="1"/>
</dbReference>
<dbReference type="EMBL" id="CP014873">
    <property type="protein sequence ID" value="ANK63259.1"/>
    <property type="molecule type" value="Genomic_DNA"/>
</dbReference>
<dbReference type="OrthoDB" id="2206015at2"/>
<feature type="compositionally biased region" description="Polar residues" evidence="1">
    <location>
        <begin position="184"/>
        <end position="195"/>
    </location>
</feature>
<sequence length="660" mass="69556">MQRFSYKDQGTLIRFHVYQENKRQWLVSGKLLFVGGLSTLLLGATTELITSQNVQAAVTSQATQQPTSATAANSGLQPQQVALKPTTKAVTTDSATPAAASSEANQATVQVSSAAFLPASSAQTNPVAATSSVATSTAPQTSATTTPAAVASSSTASVTSAPAAQAAASQAASQASSSTAAAPETSNIDYQTDPNDPSAVISGGTLAYIAGYTPYTDAGQALALINAKDVTQGYWLPQPTDPGQDTIINYRADQQKAVVRYVDDTTQQTLASFILSGGSDSTTAYSTANALVRYKIAGYTVSDDQVPATGILFDHDDATDQLYTVHLAEKIVTITPENPGHPGQVVDSENPAGPTWPTGTAETDLSRAITETIYFVNNEGKNLATAQSQRVTFTRQATFNEVTGKIVYLDWRATNGVSSFDTKMAPTISGYTPSHSMVAAITDLTPASSDVVKTIVYTKNTNDSPQATPVTPANSITPATSTTINPDVTNNDKAVAISVKSNNNKNLTDSAPKQAALAAVNLPQATKTKTQRSTKPVALVNKTGQMSWLLNDTQQVYNFIFGNTDEKQKTGVDSQTPTTKQTRPTKPGKTQVAPGKQQVAKKAQPKKRPQSLRADFVKPEPTLIIQHHPMPNDNADHSQLGLFFTSIAGTINFGQRAKTS</sequence>
<feature type="domain" description="Mucin binding" evidence="2">
    <location>
        <begin position="255"/>
        <end position="328"/>
    </location>
</feature>
<evidence type="ECO:0000259" key="2">
    <source>
        <dbReference type="Pfam" id="PF17965"/>
    </source>
</evidence>
<evidence type="ECO:0000313" key="5">
    <source>
        <dbReference type="Proteomes" id="UP000078582"/>
    </source>
</evidence>
<organism evidence="4 5">
    <name type="scientific">Loigolactobacillus backii</name>
    <dbReference type="NCBI Taxonomy" id="375175"/>
    <lineage>
        <taxon>Bacteria</taxon>
        <taxon>Bacillati</taxon>
        <taxon>Bacillota</taxon>
        <taxon>Bacilli</taxon>
        <taxon>Lactobacillales</taxon>
        <taxon>Lactobacillaceae</taxon>
        <taxon>Loigolactobacillus</taxon>
    </lineage>
</organism>
<dbReference type="AlphaFoldDB" id="A0A192H371"/>
<dbReference type="Proteomes" id="UP000078582">
    <property type="component" value="Chromosome"/>
</dbReference>
<name>A0A192H371_9LACO</name>
<feature type="region of interest" description="Disordered" evidence="1">
    <location>
        <begin position="174"/>
        <end position="196"/>
    </location>
</feature>
<dbReference type="GeneID" id="42982800"/>
<evidence type="ECO:0000256" key="1">
    <source>
        <dbReference type="SAM" id="MobiDB-lite"/>
    </source>
</evidence>
<feature type="domain" description="Mub B2-like" evidence="3">
    <location>
        <begin position="361"/>
        <end position="460"/>
    </location>
</feature>
<dbReference type="RefSeq" id="WP_068225203.1">
    <property type="nucleotide sequence ID" value="NZ_CP014623.1"/>
</dbReference>
<dbReference type="InterPro" id="IPR041558">
    <property type="entry name" value="MucBP_2"/>
</dbReference>
<keyword evidence="5" id="KW-1185">Reference proteome</keyword>
<dbReference type="InterPro" id="IPR041495">
    <property type="entry name" value="Mub_B2"/>
</dbReference>
<dbReference type="STRING" id="375175.AYR53_11065"/>
<dbReference type="Pfam" id="PF17966">
    <property type="entry name" value="Muc_B2"/>
    <property type="match status" value="1"/>
</dbReference>